<evidence type="ECO:0000313" key="2">
    <source>
        <dbReference type="Proteomes" id="UP001202248"/>
    </source>
</evidence>
<keyword evidence="2" id="KW-1185">Reference proteome</keyword>
<dbReference type="EMBL" id="JAKWBL010000004">
    <property type="protein sequence ID" value="MCH5600856.1"/>
    <property type="molecule type" value="Genomic_DNA"/>
</dbReference>
<gene>
    <name evidence="1" type="ORF">MKP09_24565</name>
</gene>
<name>A0ABS9SR53_9BACT</name>
<evidence type="ECO:0000313" key="1">
    <source>
        <dbReference type="EMBL" id="MCH5600856.1"/>
    </source>
</evidence>
<accession>A0ABS9SR53</accession>
<comment type="caution">
    <text evidence="1">The sequence shown here is derived from an EMBL/GenBank/DDBJ whole genome shotgun (WGS) entry which is preliminary data.</text>
</comment>
<organism evidence="1 2">
    <name type="scientific">Niabella ginsengisoli</name>
    <dbReference type="NCBI Taxonomy" id="522298"/>
    <lineage>
        <taxon>Bacteria</taxon>
        <taxon>Pseudomonadati</taxon>
        <taxon>Bacteroidota</taxon>
        <taxon>Chitinophagia</taxon>
        <taxon>Chitinophagales</taxon>
        <taxon>Chitinophagaceae</taxon>
        <taxon>Niabella</taxon>
    </lineage>
</organism>
<proteinExistence type="predicted"/>
<sequence>MAIELTKFSNLKITVNAKLPDYKFVKPLISNRNRLEGLPRTDEFARTLRAEVADPLWMLTRQWQLGEFQGEDAGTAYQAKILAEQQQPGLISINEKSSIEYDANHAPLEPLIESEAPDADFYLRVQMGRQFCKFLKEAGLKEFQIHFTDQYPIQTDAHPDDREAIYFTQSIASTFPDGYLLLEDIRNGSYESFVNAIPDISAGAPEILIKQIAPQFEKWYQHLYPESKNDNAWLPNRMEYNFSMELPHPEGRQMVHLEADQYASGKIDWATFDENKRALNTTNPAKDNLTEIVQTFMPTPLQYSGMPNPRFWQMEDSRVDFGKIQTGTSGLLSLLVAEYGLTYSNDWFVLPYEMQANTLCEIKGIMVTDVFGQNILVEPTFKDPEMNWHEFACFRHTERQNLTSPRNRFYLAPSSLKIQQSEPLEKINFMRDEMTNMVWAIESIVPSAAGGNRQIKANAKRFDQSFTPADPEAKIRYLLGTSVPENWIPFVPVHKDASKQEVRLQRARIPNAPIPISKFLTEQPPGKHLIEEEEVPRAGVIVKRMYKRTRWLNGKTYLWIGRSKTTGKGEGWSGLMFDQILSI</sequence>
<dbReference type="Proteomes" id="UP001202248">
    <property type="component" value="Unassembled WGS sequence"/>
</dbReference>
<protein>
    <submittedName>
        <fullName evidence="1">Uncharacterized protein</fullName>
    </submittedName>
</protein>
<dbReference type="RefSeq" id="WP_240833278.1">
    <property type="nucleotide sequence ID" value="NZ_JAKWBL010000004.1"/>
</dbReference>
<reference evidence="1 2" key="1">
    <citation type="submission" date="2022-02" db="EMBL/GenBank/DDBJ databases">
        <authorList>
            <person name="Min J."/>
        </authorList>
    </citation>
    <scope>NUCLEOTIDE SEQUENCE [LARGE SCALE GENOMIC DNA]</scope>
    <source>
        <strain evidence="1 2">GR10-1</strain>
    </source>
</reference>